<keyword evidence="2" id="KW-0812">Transmembrane</keyword>
<accession>A0A9P6ARS6</accession>
<keyword evidence="2" id="KW-1133">Transmembrane helix</keyword>
<dbReference type="PANTHER" id="PTHR34814:SF1">
    <property type="entry name" value="NITROSOGUANIDINE RESISTANCE PROTEIN SNG1"/>
    <property type="match status" value="1"/>
</dbReference>
<feature type="non-terminal residue" evidence="4">
    <location>
        <position position="1"/>
    </location>
</feature>
<feature type="region of interest" description="Disordered" evidence="1">
    <location>
        <begin position="202"/>
        <end position="253"/>
    </location>
</feature>
<evidence type="ECO:0000313" key="5">
    <source>
        <dbReference type="Proteomes" id="UP000886523"/>
    </source>
</evidence>
<comment type="caution">
    <text evidence="4">The sequence shown here is derived from an EMBL/GenBank/DDBJ whole genome shotgun (WGS) entry which is preliminary data.</text>
</comment>
<keyword evidence="2" id="KW-0472">Membrane</keyword>
<dbReference type="OrthoDB" id="2140105at2759"/>
<dbReference type="PANTHER" id="PTHR34814">
    <property type="entry name" value="NITROSOGUANIDINE RESISTANCE PROTEIN SNG1"/>
    <property type="match status" value="1"/>
</dbReference>
<proteinExistence type="predicted"/>
<dbReference type="Pfam" id="PF12051">
    <property type="entry name" value="DUF3533"/>
    <property type="match status" value="1"/>
</dbReference>
<evidence type="ECO:0000256" key="2">
    <source>
        <dbReference type="SAM" id="Phobius"/>
    </source>
</evidence>
<dbReference type="AlphaFoldDB" id="A0A9P6ARS6"/>
<evidence type="ECO:0000313" key="4">
    <source>
        <dbReference type="EMBL" id="KAF9510770.1"/>
    </source>
</evidence>
<name>A0A9P6ARS6_9AGAM</name>
<gene>
    <name evidence="4" type="ORF">BS47DRAFT_1347498</name>
</gene>
<protein>
    <recommendedName>
        <fullName evidence="3">DUF3533 domain-containing protein</fullName>
    </recommendedName>
</protein>
<keyword evidence="5" id="KW-1185">Reference proteome</keyword>
<dbReference type="InterPro" id="IPR053001">
    <property type="entry name" value="MNNG_permease-like"/>
</dbReference>
<dbReference type="InterPro" id="IPR022703">
    <property type="entry name" value="DUF3533"/>
</dbReference>
<dbReference type="EMBL" id="MU129010">
    <property type="protein sequence ID" value="KAF9510770.1"/>
    <property type="molecule type" value="Genomic_DNA"/>
</dbReference>
<dbReference type="GO" id="GO:0016020">
    <property type="term" value="C:membrane"/>
    <property type="evidence" value="ECO:0007669"/>
    <property type="project" value="TreeGrafter"/>
</dbReference>
<feature type="domain" description="DUF3533" evidence="3">
    <location>
        <begin position="36"/>
        <end position="179"/>
    </location>
</feature>
<evidence type="ECO:0000256" key="1">
    <source>
        <dbReference type="SAM" id="MobiDB-lite"/>
    </source>
</evidence>
<reference evidence="4" key="1">
    <citation type="journal article" date="2020" name="Nat. Commun.">
        <title>Large-scale genome sequencing of mycorrhizal fungi provides insights into the early evolution of symbiotic traits.</title>
        <authorList>
            <person name="Miyauchi S."/>
            <person name="Kiss E."/>
            <person name="Kuo A."/>
            <person name="Drula E."/>
            <person name="Kohler A."/>
            <person name="Sanchez-Garcia M."/>
            <person name="Morin E."/>
            <person name="Andreopoulos B."/>
            <person name="Barry K.W."/>
            <person name="Bonito G."/>
            <person name="Buee M."/>
            <person name="Carver A."/>
            <person name="Chen C."/>
            <person name="Cichocki N."/>
            <person name="Clum A."/>
            <person name="Culley D."/>
            <person name="Crous P.W."/>
            <person name="Fauchery L."/>
            <person name="Girlanda M."/>
            <person name="Hayes R.D."/>
            <person name="Keri Z."/>
            <person name="LaButti K."/>
            <person name="Lipzen A."/>
            <person name="Lombard V."/>
            <person name="Magnuson J."/>
            <person name="Maillard F."/>
            <person name="Murat C."/>
            <person name="Nolan M."/>
            <person name="Ohm R.A."/>
            <person name="Pangilinan J."/>
            <person name="Pereira M.F."/>
            <person name="Perotto S."/>
            <person name="Peter M."/>
            <person name="Pfister S."/>
            <person name="Riley R."/>
            <person name="Sitrit Y."/>
            <person name="Stielow J.B."/>
            <person name="Szollosi G."/>
            <person name="Zifcakova L."/>
            <person name="Stursova M."/>
            <person name="Spatafora J.W."/>
            <person name="Tedersoo L."/>
            <person name="Vaario L.M."/>
            <person name="Yamada A."/>
            <person name="Yan M."/>
            <person name="Wang P."/>
            <person name="Xu J."/>
            <person name="Bruns T."/>
            <person name="Baldrian P."/>
            <person name="Vilgalys R."/>
            <person name="Dunand C."/>
            <person name="Henrissat B."/>
            <person name="Grigoriev I.V."/>
            <person name="Hibbett D."/>
            <person name="Nagy L.G."/>
            <person name="Martin F.M."/>
        </authorList>
    </citation>
    <scope>NUCLEOTIDE SEQUENCE</scope>
    <source>
        <strain evidence="4">UP504</strain>
    </source>
</reference>
<evidence type="ECO:0000259" key="3">
    <source>
        <dbReference type="Pfam" id="PF12051"/>
    </source>
</evidence>
<organism evidence="4 5">
    <name type="scientific">Hydnum rufescens UP504</name>
    <dbReference type="NCBI Taxonomy" id="1448309"/>
    <lineage>
        <taxon>Eukaryota</taxon>
        <taxon>Fungi</taxon>
        <taxon>Dikarya</taxon>
        <taxon>Basidiomycota</taxon>
        <taxon>Agaricomycotina</taxon>
        <taxon>Agaricomycetes</taxon>
        <taxon>Cantharellales</taxon>
        <taxon>Hydnaceae</taxon>
        <taxon>Hydnum</taxon>
    </lineage>
</organism>
<feature type="transmembrane region" description="Helical" evidence="2">
    <location>
        <begin position="168"/>
        <end position="189"/>
    </location>
</feature>
<dbReference type="Proteomes" id="UP000886523">
    <property type="component" value="Unassembled WGS sequence"/>
</dbReference>
<feature type="compositionally biased region" description="Polar residues" evidence="1">
    <location>
        <begin position="202"/>
        <end position="236"/>
    </location>
</feature>
<sequence length="272" mass="30642">AHSALISYSMNNCGRNRSIYTSHNLSSSLRSRYGIRQAIEPYLKIKDLLVLGSSPHLFSTSLYQFAYCMVSLCFKVPFNARYDRAGDSFIFWLYNFMVSHACLATPSMSNTTEYLMSVQIICNVAVASLPITLEPWFYKYGYGFPVYNMAQATRTIIFNTKSHLGLNAGILIAWIVLSCLTIPLFSFIMRRRDMLAAAREATSTAQKHSNHTTHNSIGGISPAQETLDISKNNNADANPEVTPLDEKDPGYDYDSPVLQYQSHEMFDVEHQP</sequence>